<dbReference type="InterPro" id="IPR051474">
    <property type="entry name" value="Anti-sigma-K/W_factor"/>
</dbReference>
<dbReference type="PANTHER" id="PTHR37461">
    <property type="entry name" value="ANTI-SIGMA-K FACTOR RSKA"/>
    <property type="match status" value="1"/>
</dbReference>
<accession>A0A5B9QC37</accession>
<comment type="subcellular location">
    <subcellularLocation>
        <location evidence="1">Membrane</location>
        <topology evidence="1">Single-pass membrane protein</topology>
    </subcellularLocation>
</comment>
<evidence type="ECO:0000256" key="2">
    <source>
        <dbReference type="ARBA" id="ARBA00022692"/>
    </source>
</evidence>
<dbReference type="Proteomes" id="UP000323917">
    <property type="component" value="Chromosome"/>
</dbReference>
<dbReference type="InterPro" id="IPR041916">
    <property type="entry name" value="Anti_sigma_zinc_sf"/>
</dbReference>
<keyword evidence="2" id="KW-0812">Transmembrane</keyword>
<keyword evidence="3" id="KW-1133">Transmembrane helix</keyword>
<dbReference type="PANTHER" id="PTHR37461:SF1">
    <property type="entry name" value="ANTI-SIGMA-K FACTOR RSKA"/>
    <property type="match status" value="1"/>
</dbReference>
<dbReference type="AlphaFoldDB" id="A0A5B9QC37"/>
<dbReference type="OrthoDB" id="271015at2"/>
<dbReference type="RefSeq" id="WP_148074917.1">
    <property type="nucleotide sequence ID" value="NZ_CP042913.1"/>
</dbReference>
<evidence type="ECO:0008006" key="7">
    <source>
        <dbReference type="Google" id="ProtNLM"/>
    </source>
</evidence>
<dbReference type="Gene3D" id="1.10.10.1320">
    <property type="entry name" value="Anti-sigma factor, zinc-finger domain"/>
    <property type="match status" value="1"/>
</dbReference>
<dbReference type="KEGG" id="bgok:Pr1d_39090"/>
<sequence>MNCEDRKDLLLEYALGQLNPSAEAEMRNHLDGGCKVCSRELAEISAAWASLGVSLDSVDVPLSVEKRIMSKILSDANQSSTVSIKETVVLPERSNEQTLQRSIMPYVLAASLLGAVTAALCWKLLPEGIDVASSPKQETWGDAALEPNSPGFHTVGLKPLASKEGITLSIVRNEAVKQWHVLAAGLPATDPKSVVQLWAELKSGDFVRLASLPVSEHRTASAVIDLTEGSSEYSGLWLTVEDTDSEAHPGDNVLFRGIIE</sequence>
<proteinExistence type="predicted"/>
<reference evidence="5 6" key="1">
    <citation type="submission" date="2019-08" db="EMBL/GenBank/DDBJ databases">
        <title>Deep-cultivation of Planctomycetes and their phenomic and genomic characterization uncovers novel biology.</title>
        <authorList>
            <person name="Wiegand S."/>
            <person name="Jogler M."/>
            <person name="Boedeker C."/>
            <person name="Pinto D."/>
            <person name="Vollmers J."/>
            <person name="Rivas-Marin E."/>
            <person name="Kohn T."/>
            <person name="Peeters S.H."/>
            <person name="Heuer A."/>
            <person name="Rast P."/>
            <person name="Oberbeckmann S."/>
            <person name="Bunk B."/>
            <person name="Jeske O."/>
            <person name="Meyerdierks A."/>
            <person name="Storesund J.E."/>
            <person name="Kallscheuer N."/>
            <person name="Luecker S."/>
            <person name="Lage O.M."/>
            <person name="Pohl T."/>
            <person name="Merkel B.J."/>
            <person name="Hornburger P."/>
            <person name="Mueller R.-W."/>
            <person name="Bruemmer F."/>
            <person name="Labrenz M."/>
            <person name="Spormann A.M."/>
            <person name="Op den Camp H."/>
            <person name="Overmann J."/>
            <person name="Amann R."/>
            <person name="Jetten M.S.M."/>
            <person name="Mascher T."/>
            <person name="Medema M.H."/>
            <person name="Devos D.P."/>
            <person name="Kaster A.-K."/>
            <person name="Ovreas L."/>
            <person name="Rohde M."/>
            <person name="Galperin M.Y."/>
            <person name="Jogler C."/>
        </authorList>
    </citation>
    <scope>NUCLEOTIDE SEQUENCE [LARGE SCALE GENOMIC DNA]</scope>
    <source>
        <strain evidence="5 6">Pr1d</strain>
    </source>
</reference>
<dbReference type="GO" id="GO:0006417">
    <property type="term" value="P:regulation of translation"/>
    <property type="evidence" value="ECO:0007669"/>
    <property type="project" value="TreeGrafter"/>
</dbReference>
<evidence type="ECO:0000256" key="4">
    <source>
        <dbReference type="ARBA" id="ARBA00023136"/>
    </source>
</evidence>
<evidence type="ECO:0000256" key="1">
    <source>
        <dbReference type="ARBA" id="ARBA00004167"/>
    </source>
</evidence>
<dbReference type="GO" id="GO:0016020">
    <property type="term" value="C:membrane"/>
    <property type="evidence" value="ECO:0007669"/>
    <property type="project" value="UniProtKB-SubCell"/>
</dbReference>
<keyword evidence="6" id="KW-1185">Reference proteome</keyword>
<evidence type="ECO:0000256" key="3">
    <source>
        <dbReference type="ARBA" id="ARBA00022989"/>
    </source>
</evidence>
<dbReference type="EMBL" id="CP042913">
    <property type="protein sequence ID" value="QEG36594.1"/>
    <property type="molecule type" value="Genomic_DNA"/>
</dbReference>
<name>A0A5B9QC37_9BACT</name>
<evidence type="ECO:0000313" key="6">
    <source>
        <dbReference type="Proteomes" id="UP000323917"/>
    </source>
</evidence>
<dbReference type="GO" id="GO:0016989">
    <property type="term" value="F:sigma factor antagonist activity"/>
    <property type="evidence" value="ECO:0007669"/>
    <property type="project" value="TreeGrafter"/>
</dbReference>
<organism evidence="5 6">
    <name type="scientific">Bythopirellula goksoeyrii</name>
    <dbReference type="NCBI Taxonomy" id="1400387"/>
    <lineage>
        <taxon>Bacteria</taxon>
        <taxon>Pseudomonadati</taxon>
        <taxon>Planctomycetota</taxon>
        <taxon>Planctomycetia</taxon>
        <taxon>Pirellulales</taxon>
        <taxon>Lacipirellulaceae</taxon>
        <taxon>Bythopirellula</taxon>
    </lineage>
</organism>
<keyword evidence="4" id="KW-0472">Membrane</keyword>
<protein>
    <recommendedName>
        <fullName evidence="7">Anti-sigma-K factor rskA</fullName>
    </recommendedName>
</protein>
<evidence type="ECO:0000313" key="5">
    <source>
        <dbReference type="EMBL" id="QEG36594.1"/>
    </source>
</evidence>
<gene>
    <name evidence="5" type="ORF">Pr1d_39090</name>
</gene>